<proteinExistence type="predicted"/>
<dbReference type="EMBL" id="JWIC01000007">
    <property type="protein sequence ID" value="KID56413.1"/>
    <property type="molecule type" value="Genomic_DNA"/>
</dbReference>
<evidence type="ECO:0000313" key="3">
    <source>
        <dbReference type="EMBL" id="KID55688.1"/>
    </source>
</evidence>
<organism evidence="4 5">
    <name type="scientific">Pseudoalteromonas luteoviolacea</name>
    <dbReference type="NCBI Taxonomy" id="43657"/>
    <lineage>
        <taxon>Bacteria</taxon>
        <taxon>Pseudomonadati</taxon>
        <taxon>Pseudomonadota</taxon>
        <taxon>Gammaproteobacteria</taxon>
        <taxon>Alteromonadales</taxon>
        <taxon>Pseudoalteromonadaceae</taxon>
        <taxon>Pseudoalteromonas</taxon>
    </lineage>
</organism>
<dbReference type="PROSITE" id="PS51257">
    <property type="entry name" value="PROKAR_LIPOPROTEIN"/>
    <property type="match status" value="1"/>
</dbReference>
<evidence type="ECO:0000313" key="4">
    <source>
        <dbReference type="EMBL" id="KID56413.1"/>
    </source>
</evidence>
<reference evidence="4 5" key="1">
    <citation type="submission" date="2014-12" db="EMBL/GenBank/DDBJ databases">
        <title>Draft Genome Sequence of Pseudoalteromonas luteoviolacea HI1.</title>
        <authorList>
            <person name="Asahina A.Y."/>
            <person name="Hadfield M.G."/>
        </authorList>
    </citation>
    <scope>NUCLEOTIDE SEQUENCE [LARGE SCALE GENOMIC DNA]</scope>
    <source>
        <strain evidence="4 5">HI1</strain>
    </source>
</reference>
<evidence type="ECO:0000256" key="2">
    <source>
        <dbReference type="SAM" id="SignalP"/>
    </source>
</evidence>
<feature type="chain" id="PRO_5007392089" description="5-methyltetrahydrofolate--homocysteine methyltransferase" evidence="2">
    <location>
        <begin position="19"/>
        <end position="454"/>
    </location>
</feature>
<dbReference type="RefSeq" id="WP_039610266.1">
    <property type="nucleotide sequence ID" value="NZ_JWIC01000007.1"/>
</dbReference>
<evidence type="ECO:0000256" key="1">
    <source>
        <dbReference type="SAM" id="MobiDB-lite"/>
    </source>
</evidence>
<accession>A0A0C1MPB1</accession>
<feature type="signal peptide" evidence="2">
    <location>
        <begin position="1"/>
        <end position="18"/>
    </location>
</feature>
<comment type="caution">
    <text evidence="4">The sequence shown here is derived from an EMBL/GenBank/DDBJ whole genome shotgun (WGS) entry which is preliminary data.</text>
</comment>
<sequence length="454" mass="49535">MKHTHKLLSVAVATALLAACGDTETTIIEHAPVVEPVEQDKGHDDHAHDGHDHDHDSVGEAGRLLVTSPESNSVHVLDIEHKEVAGELASSNYASRVYATENSRYAILVQSEQGRVEFVDGGIWQEDHGDHMHPYEEAPTLSDVAFDHVKPAHVTNGEHSTAIFFDGSGDDAVNAEVVVFSEAYLGGDKDKVAEIHYETNMHGAAQSRGEYTFSTIRDPQTESTLPTQIGVYHKHDGHFDQEKVFDVTCPALHGSAQNHEHVSFACGDGVVVIAEENGEFVASKIANPESFVENQRIGYLIGHESSHQFIGVAGTELVVVDAEHGEIEKIEWSVTESHRFAGGNFNYDGSHAAVLDTAGVLTIFEQHAEGDEHHWEIAHSVKVHEHELSAIPEGTVFSIAFSGAENIAYVTDSTAQHVIGYDLETAEVKVEIELDFTPERLVWLGIEKGGEHAH</sequence>
<dbReference type="EMBL" id="JWIC01000007">
    <property type="protein sequence ID" value="KID55688.1"/>
    <property type="molecule type" value="Genomic_DNA"/>
</dbReference>
<feature type="region of interest" description="Disordered" evidence="1">
    <location>
        <begin position="39"/>
        <end position="58"/>
    </location>
</feature>
<keyword evidence="2" id="KW-0732">Signal</keyword>
<evidence type="ECO:0000313" key="5">
    <source>
        <dbReference type="Proteomes" id="UP000031327"/>
    </source>
</evidence>
<dbReference type="OrthoDB" id="60524at2"/>
<dbReference type="SUPFAM" id="SSF51004">
    <property type="entry name" value="C-terminal (heme d1) domain of cytochrome cd1-nitrite reductase"/>
    <property type="match status" value="1"/>
</dbReference>
<protein>
    <recommendedName>
        <fullName evidence="6">5-methyltetrahydrofolate--homocysteine methyltransferase</fullName>
    </recommendedName>
</protein>
<dbReference type="InterPro" id="IPR011048">
    <property type="entry name" value="Haem_d1_sf"/>
</dbReference>
<dbReference type="Proteomes" id="UP000031327">
    <property type="component" value="Unassembled WGS sequence"/>
</dbReference>
<gene>
    <name evidence="3" type="ORF">JF50_14990</name>
    <name evidence="4" type="ORF">JF50_19580</name>
</gene>
<evidence type="ECO:0008006" key="6">
    <source>
        <dbReference type="Google" id="ProtNLM"/>
    </source>
</evidence>
<name>A0A0C1MPB1_9GAMM</name>
<dbReference type="AlphaFoldDB" id="A0A0C1MPB1"/>